<dbReference type="Gene3D" id="3.40.190.10">
    <property type="entry name" value="Periplasmic binding protein-like II"/>
    <property type="match status" value="1"/>
</dbReference>
<accession>A0A9X9WN57</accession>
<evidence type="ECO:0000256" key="1">
    <source>
        <dbReference type="ARBA" id="ARBA00006987"/>
    </source>
</evidence>
<dbReference type="SUPFAM" id="SSF53850">
    <property type="entry name" value="Periplasmic binding protein-like II"/>
    <property type="match status" value="1"/>
</dbReference>
<reference evidence="3" key="3">
    <citation type="journal article" date="2021" name="Syst. Appl. Microbiol.">
        <title>Roseomonas hellenica sp. nov., isolated from roots of wild-growing Alkanna tinctoria.</title>
        <authorList>
            <person name="Rat A."/>
            <person name="Naranjo H.D."/>
            <person name="Lebbe L."/>
            <person name="Cnockaert M."/>
            <person name="Krigas N."/>
            <person name="Grigoriadou K."/>
            <person name="Maloupa E."/>
            <person name="Willems A."/>
        </authorList>
    </citation>
    <scope>NUCLEOTIDE SEQUENCE</scope>
    <source>
        <strain evidence="3">LMG 31161</strain>
    </source>
</reference>
<evidence type="ECO:0000313" key="4">
    <source>
        <dbReference type="EMBL" id="NKE17941.1"/>
    </source>
</evidence>
<dbReference type="PIRSF" id="PIRSF017082">
    <property type="entry name" value="YflP"/>
    <property type="match status" value="1"/>
</dbReference>
<organism evidence="3 6">
    <name type="scientific">Neoroseomonas oryzicola</name>
    <dbReference type="NCBI Taxonomy" id="535904"/>
    <lineage>
        <taxon>Bacteria</taxon>
        <taxon>Pseudomonadati</taxon>
        <taxon>Pseudomonadota</taxon>
        <taxon>Alphaproteobacteria</taxon>
        <taxon>Acetobacterales</taxon>
        <taxon>Acetobacteraceae</taxon>
        <taxon>Neoroseomonas</taxon>
    </lineage>
</organism>
<evidence type="ECO:0000313" key="5">
    <source>
        <dbReference type="Proteomes" id="UP000746741"/>
    </source>
</evidence>
<dbReference type="PANTHER" id="PTHR42928:SF5">
    <property type="entry name" value="BLR1237 PROTEIN"/>
    <property type="match status" value="1"/>
</dbReference>
<dbReference type="CDD" id="cd07012">
    <property type="entry name" value="PBP2_Bug_TTT"/>
    <property type="match status" value="1"/>
</dbReference>
<name>A0A9X9WN57_9PROT</name>
<comment type="caution">
    <text evidence="3">The sequence shown here is derived from an EMBL/GenBank/DDBJ whole genome shotgun (WGS) entry which is preliminary data.</text>
</comment>
<keyword evidence="2" id="KW-0732">Signal</keyword>
<feature type="signal peptide" evidence="2">
    <location>
        <begin position="1"/>
        <end position="27"/>
    </location>
</feature>
<dbReference type="AlphaFoldDB" id="A0A9X9WN57"/>
<dbReference type="EMBL" id="JAAVUP010000003">
    <property type="protein sequence ID" value="NKE17941.1"/>
    <property type="molecule type" value="Genomic_DNA"/>
</dbReference>
<reference evidence="4 5" key="2">
    <citation type="submission" date="2020-02" db="EMBL/GenBank/DDBJ databases">
        <authorList>
            <person name="Sun Q."/>
            <person name="Inoue M."/>
        </authorList>
    </citation>
    <scope>NUCLEOTIDE SEQUENCE [LARGE SCALE GENOMIC DNA]</scope>
    <source>
        <strain evidence="4 5">KCTC 22478</strain>
    </source>
</reference>
<dbReference type="EMBL" id="JAAEDK010000064">
    <property type="protein sequence ID" value="MBR0661767.1"/>
    <property type="molecule type" value="Genomic_DNA"/>
</dbReference>
<dbReference type="Gene3D" id="3.40.190.150">
    <property type="entry name" value="Bordetella uptake gene, domain 1"/>
    <property type="match status" value="1"/>
</dbReference>
<evidence type="ECO:0000313" key="3">
    <source>
        <dbReference type="EMBL" id="MBR0661767.1"/>
    </source>
</evidence>
<proteinExistence type="inferred from homology"/>
<dbReference type="InterPro" id="IPR005064">
    <property type="entry name" value="BUG"/>
</dbReference>
<evidence type="ECO:0000256" key="2">
    <source>
        <dbReference type="SAM" id="SignalP"/>
    </source>
</evidence>
<evidence type="ECO:0000313" key="6">
    <source>
        <dbReference type="Proteomes" id="UP001138708"/>
    </source>
</evidence>
<dbReference type="InterPro" id="IPR042100">
    <property type="entry name" value="Bug_dom1"/>
</dbReference>
<feature type="chain" id="PRO_5040946700" evidence="2">
    <location>
        <begin position="28"/>
        <end position="327"/>
    </location>
</feature>
<sequence>MTASRIRRLGLAALAIAGLGAAVPASAQQAFLNRDVRFLNAFAPGGTSDLLGRILAEQLSQQIGQRVVVENRTGAAGVIATQEAARAAPDGHTILLASMGIMAITPQMQQVPYNVDTDLTPIVNVASVYNILVANPNGEIRTWQDLARIGKERPRSLRCATVGPGSSQQLSCVLFMSLTGAQLEQVPYRGGAPAILDIVAGRVDVMFGNMPEYMAQIRGGGLRAVAYGAAEASPLMPDLPVISRQGLPQFVIHNWFGIVGPGRMSPELTARWNEEINKAMQAPDVQRRFVENGLQRLGGTQQDFVRQIMADRATWGEVIRAHDIRPE</sequence>
<reference evidence="3" key="1">
    <citation type="submission" date="2020-01" db="EMBL/GenBank/DDBJ databases">
        <authorList>
            <person name="Rat A."/>
        </authorList>
    </citation>
    <scope>NUCLEOTIDE SEQUENCE</scope>
    <source>
        <strain evidence="3">LMG 31161</strain>
    </source>
</reference>
<dbReference type="Proteomes" id="UP001138708">
    <property type="component" value="Unassembled WGS sequence"/>
</dbReference>
<protein>
    <submittedName>
        <fullName evidence="3">Tripartite tricarboxylate transporter substrate binding protein</fullName>
    </submittedName>
</protein>
<dbReference type="RefSeq" id="WP_168041833.1">
    <property type="nucleotide sequence ID" value="NZ_JAAEDK010000064.1"/>
</dbReference>
<dbReference type="Pfam" id="PF03401">
    <property type="entry name" value="TctC"/>
    <property type="match status" value="1"/>
</dbReference>
<dbReference type="Proteomes" id="UP000746741">
    <property type="component" value="Unassembled WGS sequence"/>
</dbReference>
<keyword evidence="5" id="KW-1185">Reference proteome</keyword>
<dbReference type="PANTHER" id="PTHR42928">
    <property type="entry name" value="TRICARBOXYLATE-BINDING PROTEIN"/>
    <property type="match status" value="1"/>
</dbReference>
<gene>
    <name evidence="4" type="ORF">GWK15_13400</name>
    <name evidence="3" type="ORF">GXW75_21105</name>
</gene>
<comment type="similarity">
    <text evidence="1">Belongs to the UPF0065 (bug) family.</text>
</comment>